<name>A0AAV5WD55_9BILA</name>
<feature type="transmembrane region" description="Helical" evidence="1">
    <location>
        <begin position="95"/>
        <end position="123"/>
    </location>
</feature>
<proteinExistence type="predicted"/>
<feature type="transmembrane region" description="Helical" evidence="1">
    <location>
        <begin position="175"/>
        <end position="195"/>
    </location>
</feature>
<comment type="caution">
    <text evidence="2">The sequence shown here is derived from an EMBL/GenBank/DDBJ whole genome shotgun (WGS) entry which is preliminary data.</text>
</comment>
<protein>
    <recommendedName>
        <fullName evidence="4">G protein-coupled receptor</fullName>
    </recommendedName>
</protein>
<evidence type="ECO:0000313" key="3">
    <source>
        <dbReference type="Proteomes" id="UP001432322"/>
    </source>
</evidence>
<dbReference type="Proteomes" id="UP001432322">
    <property type="component" value="Unassembled WGS sequence"/>
</dbReference>
<organism evidence="2 3">
    <name type="scientific">Pristionchus fissidentatus</name>
    <dbReference type="NCBI Taxonomy" id="1538716"/>
    <lineage>
        <taxon>Eukaryota</taxon>
        <taxon>Metazoa</taxon>
        <taxon>Ecdysozoa</taxon>
        <taxon>Nematoda</taxon>
        <taxon>Chromadorea</taxon>
        <taxon>Rhabditida</taxon>
        <taxon>Rhabditina</taxon>
        <taxon>Diplogasteromorpha</taxon>
        <taxon>Diplogasteroidea</taxon>
        <taxon>Neodiplogasteridae</taxon>
        <taxon>Pristionchus</taxon>
    </lineage>
</organism>
<accession>A0AAV5WD55</accession>
<dbReference type="EMBL" id="BTSY01000005">
    <property type="protein sequence ID" value="GMT28791.1"/>
    <property type="molecule type" value="Genomic_DNA"/>
</dbReference>
<keyword evidence="1" id="KW-1133">Transmembrane helix</keyword>
<keyword evidence="3" id="KW-1185">Reference proteome</keyword>
<sequence length="232" mass="27224">LSLDIQMTLRRYLEDSLTWGEGESTAPASQLDVKKYFRCLFGLLSTRSVFIFVKLFACYEAIVLMEEVISREDAIHFMRKNEYPMDGYFWPLRRFAALLHGNMLTVSLLLLLIGNLISLLCLATVEEKIPKRLKFVSRLFNPIAFLYVMIASALYSGWCVFIVNLYEWETRRLEFVFISKVILFIVKLLLDFWMVGIDFQTSRYVLYLIKIREADHEANAYFRPNNARPLLL</sequence>
<reference evidence="2" key="1">
    <citation type="submission" date="2023-10" db="EMBL/GenBank/DDBJ databases">
        <title>Genome assembly of Pristionchus species.</title>
        <authorList>
            <person name="Yoshida K."/>
            <person name="Sommer R.J."/>
        </authorList>
    </citation>
    <scope>NUCLEOTIDE SEQUENCE</scope>
    <source>
        <strain evidence="2">RS5133</strain>
    </source>
</reference>
<dbReference type="AlphaFoldDB" id="A0AAV5WD55"/>
<feature type="transmembrane region" description="Helical" evidence="1">
    <location>
        <begin position="144"/>
        <end position="163"/>
    </location>
</feature>
<evidence type="ECO:0000313" key="2">
    <source>
        <dbReference type="EMBL" id="GMT28791.1"/>
    </source>
</evidence>
<evidence type="ECO:0008006" key="4">
    <source>
        <dbReference type="Google" id="ProtNLM"/>
    </source>
</evidence>
<gene>
    <name evidence="2" type="ORF">PFISCL1PPCAC_20088</name>
</gene>
<keyword evidence="1" id="KW-0472">Membrane</keyword>
<keyword evidence="1" id="KW-0812">Transmembrane</keyword>
<feature type="non-terminal residue" evidence="2">
    <location>
        <position position="1"/>
    </location>
</feature>
<evidence type="ECO:0000256" key="1">
    <source>
        <dbReference type="SAM" id="Phobius"/>
    </source>
</evidence>